<dbReference type="InterPro" id="IPR043128">
    <property type="entry name" value="Rev_trsase/Diguanyl_cyclase"/>
</dbReference>
<dbReference type="InterPro" id="IPR010998">
    <property type="entry name" value="Integrase_recombinase_N"/>
</dbReference>
<dbReference type="PANTHER" id="PTHR33050:SF7">
    <property type="entry name" value="RIBONUCLEASE H"/>
    <property type="match status" value="1"/>
</dbReference>
<feature type="compositionally biased region" description="Low complexity" evidence="9">
    <location>
        <begin position="424"/>
        <end position="435"/>
    </location>
</feature>
<dbReference type="PROSITE" id="PS50878">
    <property type="entry name" value="RT_POL"/>
    <property type="match status" value="1"/>
</dbReference>
<dbReference type="GO" id="GO:0004519">
    <property type="term" value="F:endonuclease activity"/>
    <property type="evidence" value="ECO:0007669"/>
    <property type="project" value="UniProtKB-KW"/>
</dbReference>
<keyword evidence="7" id="KW-0238">DNA-binding</keyword>
<dbReference type="InterPro" id="IPR011010">
    <property type="entry name" value="DNA_brk_join_enz"/>
</dbReference>
<dbReference type="Gene3D" id="3.10.10.10">
    <property type="entry name" value="HIV Type 1 Reverse Transcriptase, subunit A, domain 1"/>
    <property type="match status" value="1"/>
</dbReference>
<dbReference type="InterPro" id="IPR052055">
    <property type="entry name" value="Hepadnavirus_pol/RT"/>
</dbReference>
<keyword evidence="13" id="KW-1185">Reference proteome</keyword>
<keyword evidence="8" id="KW-0233">DNA recombination</keyword>
<evidence type="ECO:0000313" key="12">
    <source>
        <dbReference type="EMBL" id="SPO22379.1"/>
    </source>
</evidence>
<evidence type="ECO:0000256" key="9">
    <source>
        <dbReference type="SAM" id="MobiDB-lite"/>
    </source>
</evidence>
<dbReference type="Proteomes" id="UP000324022">
    <property type="component" value="Unassembled WGS sequence"/>
</dbReference>
<accession>A0A5C3DZ34</accession>
<dbReference type="InterPro" id="IPR002104">
    <property type="entry name" value="Integrase_catalytic"/>
</dbReference>
<dbReference type="PROSITE" id="PS51898">
    <property type="entry name" value="TYR_RECOMBINASE"/>
    <property type="match status" value="1"/>
</dbReference>
<gene>
    <name evidence="12" type="ORF">UTRI_01057</name>
</gene>
<keyword evidence="5" id="KW-0378">Hydrolase</keyword>
<dbReference type="EMBL" id="OOIN01000004">
    <property type="protein sequence ID" value="SPO22379.1"/>
    <property type="molecule type" value="Genomic_DNA"/>
</dbReference>
<evidence type="ECO:0000259" key="10">
    <source>
        <dbReference type="PROSITE" id="PS50878"/>
    </source>
</evidence>
<evidence type="ECO:0000256" key="5">
    <source>
        <dbReference type="ARBA" id="ARBA00022801"/>
    </source>
</evidence>
<proteinExistence type="predicted"/>
<evidence type="ECO:0000256" key="8">
    <source>
        <dbReference type="ARBA" id="ARBA00023172"/>
    </source>
</evidence>
<dbReference type="InterPro" id="IPR000477">
    <property type="entry name" value="RT_dom"/>
</dbReference>
<feature type="region of interest" description="Disordered" evidence="9">
    <location>
        <begin position="125"/>
        <end position="153"/>
    </location>
</feature>
<dbReference type="GO" id="GO:0006310">
    <property type="term" value="P:DNA recombination"/>
    <property type="evidence" value="ECO:0007669"/>
    <property type="project" value="UniProtKB-KW"/>
</dbReference>
<feature type="compositionally biased region" description="Low complexity" evidence="9">
    <location>
        <begin position="455"/>
        <end position="466"/>
    </location>
</feature>
<protein>
    <recommendedName>
        <fullName evidence="14">Reverse transcriptase domain-containing protein</fullName>
    </recommendedName>
</protein>
<feature type="compositionally biased region" description="Low complexity" evidence="9">
    <location>
        <begin position="508"/>
        <end position="518"/>
    </location>
</feature>
<dbReference type="PANTHER" id="PTHR33050">
    <property type="entry name" value="REVERSE TRANSCRIPTASE DOMAIN-CONTAINING PROTEIN"/>
    <property type="match status" value="1"/>
</dbReference>
<keyword evidence="2" id="KW-0548">Nucleotidyltransferase</keyword>
<dbReference type="Gene3D" id="3.30.70.270">
    <property type="match status" value="1"/>
</dbReference>
<dbReference type="OrthoDB" id="3254233at2759"/>
<reference evidence="12 13" key="1">
    <citation type="submission" date="2018-03" db="EMBL/GenBank/DDBJ databases">
        <authorList>
            <person name="Guldener U."/>
        </authorList>
    </citation>
    <scope>NUCLEOTIDE SEQUENCE [LARGE SCALE GENOMIC DNA]</scope>
    <source>
        <strain evidence="12 13">NBRC100155</strain>
    </source>
</reference>
<dbReference type="GO" id="GO:0003677">
    <property type="term" value="F:DNA binding"/>
    <property type="evidence" value="ECO:0007669"/>
    <property type="project" value="UniProtKB-KW"/>
</dbReference>
<dbReference type="GO" id="GO:0003964">
    <property type="term" value="F:RNA-directed DNA polymerase activity"/>
    <property type="evidence" value="ECO:0007669"/>
    <property type="project" value="UniProtKB-KW"/>
</dbReference>
<feature type="compositionally biased region" description="Low complexity" evidence="9">
    <location>
        <begin position="140"/>
        <end position="153"/>
    </location>
</feature>
<dbReference type="Gene3D" id="1.10.150.130">
    <property type="match status" value="1"/>
</dbReference>
<keyword evidence="3" id="KW-0540">Nuclease</keyword>
<keyword evidence="1" id="KW-0808">Transferase</keyword>
<feature type="region of interest" description="Disordered" evidence="9">
    <location>
        <begin position="327"/>
        <end position="369"/>
    </location>
</feature>
<name>A0A5C3DZ34_9BASI</name>
<evidence type="ECO:0000256" key="1">
    <source>
        <dbReference type="ARBA" id="ARBA00022679"/>
    </source>
</evidence>
<dbReference type="SUPFAM" id="SSF47823">
    <property type="entry name" value="lambda integrase-like, N-terminal domain"/>
    <property type="match status" value="1"/>
</dbReference>
<evidence type="ECO:0000256" key="6">
    <source>
        <dbReference type="ARBA" id="ARBA00022918"/>
    </source>
</evidence>
<feature type="domain" description="Reverse transcriptase" evidence="10">
    <location>
        <begin position="647"/>
        <end position="853"/>
    </location>
</feature>
<feature type="region of interest" description="Disordered" evidence="9">
    <location>
        <begin position="34"/>
        <end position="94"/>
    </location>
</feature>
<feature type="domain" description="Tyr recombinase" evidence="11">
    <location>
        <begin position="1190"/>
        <end position="1388"/>
    </location>
</feature>
<dbReference type="Pfam" id="PF00078">
    <property type="entry name" value="RVT_1"/>
    <property type="match status" value="1"/>
</dbReference>
<evidence type="ECO:0000256" key="4">
    <source>
        <dbReference type="ARBA" id="ARBA00022759"/>
    </source>
</evidence>
<keyword evidence="6" id="KW-0695">RNA-directed DNA polymerase</keyword>
<sequence length="1408" mass="152873">MAAHKTCRRCKVSFPPSSFVGARGSQVQSCADCRAQRRQGTPPPALLSTRARRRTSSSSGELTPPPSRASSLSVGSTLYPGHQRSASPPRLAASKSAIESRILGRLDSLLDQRFRQLLNRLDALPPSLTTTPLPAPPAPATASPSLATDAPAAITPSAGESTLSSISRCFPWVPAEIVELVAQDRLKPKQFPKLCNPASCIVHNAPKTKNLVFEGGSLAVTEEDDTQRSSAFLKAVPNITTLAHIWAVYTTIRVYTSSNPELLVSLQKYLLHLIEYDGLYTWTAVVNYHLTVCRLRFGSGIAVEWASPDQEAHSSVLSPFRKAVVTSQPSSSSSASQRRDHGQGPFKSHLGQPSSKTGTRGQGTSSNDPCRRFNASVGCTGCSRPHACLNCGGPHPIASCTNFRSGDALGISHQHALRSPPPSSACRRSAPHPSTASPPSPMSHTTPQVGPPPSAQSSPLSSAFPQVGPPPSALASLHPCAGQLAAPPQAIWSTPPSSASSQVEPPTSAQLRPLSSPASPSLALPSFAAIVDMSPDHASTILSRLLTGPPPPPRPNTWCEEPIFDVSDTPATVGTLHSRYWSPFLDLYPDQVFAAQLRGALRHGVKLGYSGQLRSAPRLEANNLPMDDNDVQHLRREIQARVREGRLRPVSNPADINLVCSPVGVVPKPHSDKRRTIYHLSHPRKPGSRLPSVNDGIKEAFVAIRYETLDAVMAYICEHPSATLWKADLEDAFRHIVVADSDARLMGIHFDGQFYKECALAFGGRSSPFLFNLFAEFLHWLASFALQATSPSPTSHSKVSHYLDDFFGASDATADANTPIQMLSLAAAALGFKISQKKTLWNTTKLEVLGIELDSVSQTASITLQRRQRILQLCLRIVNRGRASLLELQQVAGHLQFVTRIAPHGRAFLRRLYDAVRSHYNSPFGRRISKATHAELLWWINTLNSWDGVSLLQPSPLIIEHIWTDASKRGIGGHLGSMETPSAVFSRELSRRHRQKDIRFLEALAVLEALRLFSPRWTGPRRVVVHVDNENVEYGLRKGSIRDPQTQVLFREIFALCLQHHINLLPILQSPANFARTSGLSSPAATLLWHGLAASTRARTSAVCADFVSFAATSSNVANPFPASPTLLIEWVAHHHTAGKSHNTLKSNLLALKSSHIDLGLATAAFADERLERVVRGFKRLVGAPLPTAKLPITLPLLCKLVHALYTVCSSQHDRRMYRAAFCLAFACFLRAGELTWEAPGPNVLPVAAISFAQDHSHATITLPASKTDPFRQGAKLTAPAVQLSTCAVSALRVICHGRGPHEPLFTLEGSHPFSRVSFIATLRRCLEACHIPPASYSGHSFRRGAATWAASNGVDADTIRGLGRWRSDCFRRYVDKSAADRAATTKAALYTNTTAPLRLDTVAWRDF</sequence>
<dbReference type="InterPro" id="IPR043502">
    <property type="entry name" value="DNA/RNA_pol_sf"/>
</dbReference>
<keyword evidence="4" id="KW-0255">Endonuclease</keyword>
<organism evidence="12 13">
    <name type="scientific">Ustilago trichophora</name>
    <dbReference type="NCBI Taxonomy" id="86804"/>
    <lineage>
        <taxon>Eukaryota</taxon>
        <taxon>Fungi</taxon>
        <taxon>Dikarya</taxon>
        <taxon>Basidiomycota</taxon>
        <taxon>Ustilaginomycotina</taxon>
        <taxon>Ustilaginomycetes</taxon>
        <taxon>Ustilaginales</taxon>
        <taxon>Ustilaginaceae</taxon>
        <taxon>Ustilago</taxon>
    </lineage>
</organism>
<dbReference type="InterPro" id="IPR041373">
    <property type="entry name" value="RT_RNaseH"/>
</dbReference>
<feature type="compositionally biased region" description="Low complexity" evidence="9">
    <location>
        <begin position="327"/>
        <end position="336"/>
    </location>
</feature>
<dbReference type="GO" id="GO:0016787">
    <property type="term" value="F:hydrolase activity"/>
    <property type="evidence" value="ECO:0007669"/>
    <property type="project" value="UniProtKB-KW"/>
</dbReference>
<feature type="compositionally biased region" description="Polar residues" evidence="9">
    <location>
        <begin position="491"/>
        <end position="507"/>
    </location>
</feature>
<dbReference type="GO" id="GO:0015074">
    <property type="term" value="P:DNA integration"/>
    <property type="evidence" value="ECO:0007669"/>
    <property type="project" value="InterPro"/>
</dbReference>
<evidence type="ECO:0000256" key="3">
    <source>
        <dbReference type="ARBA" id="ARBA00022722"/>
    </source>
</evidence>
<evidence type="ECO:0000259" key="11">
    <source>
        <dbReference type="PROSITE" id="PS51898"/>
    </source>
</evidence>
<evidence type="ECO:0000256" key="7">
    <source>
        <dbReference type="ARBA" id="ARBA00023125"/>
    </source>
</evidence>
<dbReference type="InterPro" id="IPR013762">
    <property type="entry name" value="Integrase-like_cat_sf"/>
</dbReference>
<dbReference type="SUPFAM" id="SSF56349">
    <property type="entry name" value="DNA breaking-rejoining enzymes"/>
    <property type="match status" value="1"/>
</dbReference>
<evidence type="ECO:0000256" key="2">
    <source>
        <dbReference type="ARBA" id="ARBA00022695"/>
    </source>
</evidence>
<evidence type="ECO:0000313" key="13">
    <source>
        <dbReference type="Proteomes" id="UP000324022"/>
    </source>
</evidence>
<dbReference type="Gene3D" id="1.10.443.10">
    <property type="entry name" value="Intergrase catalytic core"/>
    <property type="match status" value="1"/>
</dbReference>
<feature type="region of interest" description="Disordered" evidence="9">
    <location>
        <begin position="413"/>
        <end position="518"/>
    </location>
</feature>
<evidence type="ECO:0008006" key="14">
    <source>
        <dbReference type="Google" id="ProtNLM"/>
    </source>
</evidence>
<dbReference type="Pfam" id="PF17917">
    <property type="entry name" value="RT_RNaseH"/>
    <property type="match status" value="1"/>
</dbReference>
<feature type="compositionally biased region" description="Polar residues" evidence="9">
    <location>
        <begin position="351"/>
        <end position="368"/>
    </location>
</feature>
<dbReference type="SUPFAM" id="SSF56672">
    <property type="entry name" value="DNA/RNA polymerases"/>
    <property type="match status" value="1"/>
</dbReference>